<keyword evidence="1 2" id="KW-0238">DNA-binding</keyword>
<evidence type="ECO:0000256" key="2">
    <source>
        <dbReference type="PROSITE-ProRule" id="PRU00335"/>
    </source>
</evidence>
<dbReference type="AlphaFoldDB" id="A0A426V5L6"/>
<gene>
    <name evidence="4" type="ORF">EIW28_00860</name>
</gene>
<organism evidence="4 5">
    <name type="scientific">Glycomyces terrestris</name>
    <dbReference type="NCBI Taxonomy" id="2493553"/>
    <lineage>
        <taxon>Bacteria</taxon>
        <taxon>Bacillati</taxon>
        <taxon>Actinomycetota</taxon>
        <taxon>Actinomycetes</taxon>
        <taxon>Glycomycetales</taxon>
        <taxon>Glycomycetaceae</taxon>
        <taxon>Glycomyces</taxon>
    </lineage>
</organism>
<dbReference type="InterPro" id="IPR001647">
    <property type="entry name" value="HTH_TetR"/>
</dbReference>
<protein>
    <submittedName>
        <fullName evidence="4">TetR/AcrR family transcriptional regulator</fullName>
    </submittedName>
</protein>
<evidence type="ECO:0000259" key="3">
    <source>
        <dbReference type="PROSITE" id="PS50977"/>
    </source>
</evidence>
<feature type="domain" description="HTH tetR-type" evidence="3">
    <location>
        <begin position="3"/>
        <end position="63"/>
    </location>
</feature>
<dbReference type="PROSITE" id="PS50977">
    <property type="entry name" value="HTH_TETR_2"/>
    <property type="match status" value="1"/>
</dbReference>
<proteinExistence type="predicted"/>
<dbReference type="GO" id="GO:0003677">
    <property type="term" value="F:DNA binding"/>
    <property type="evidence" value="ECO:0007669"/>
    <property type="project" value="UniProtKB-UniRule"/>
</dbReference>
<reference evidence="4 5" key="1">
    <citation type="submission" date="2018-12" db="EMBL/GenBank/DDBJ databases">
        <title>Glycomyces sp. YIM 121974 draft genome.</title>
        <authorList>
            <person name="Li Q."/>
        </authorList>
    </citation>
    <scope>NUCLEOTIDE SEQUENCE [LARGE SCALE GENOMIC DNA]</scope>
    <source>
        <strain evidence="4 5">YIM 121974</strain>
    </source>
</reference>
<evidence type="ECO:0000313" key="5">
    <source>
        <dbReference type="Proteomes" id="UP000277256"/>
    </source>
</evidence>
<name>A0A426V5L6_9ACTN</name>
<dbReference type="SUPFAM" id="SSF46689">
    <property type="entry name" value="Homeodomain-like"/>
    <property type="match status" value="1"/>
</dbReference>
<evidence type="ECO:0000313" key="4">
    <source>
        <dbReference type="EMBL" id="RRS02199.1"/>
    </source>
</evidence>
<accession>A0A426V5L6</accession>
<comment type="caution">
    <text evidence="4">The sequence shown here is derived from an EMBL/GenBank/DDBJ whole genome shotgun (WGS) entry which is preliminary data.</text>
</comment>
<keyword evidence="5" id="KW-1185">Reference proteome</keyword>
<dbReference type="EMBL" id="RSEB01000001">
    <property type="protein sequence ID" value="RRS02199.1"/>
    <property type="molecule type" value="Genomic_DNA"/>
</dbReference>
<dbReference type="Pfam" id="PF00440">
    <property type="entry name" value="TetR_N"/>
    <property type="match status" value="1"/>
</dbReference>
<dbReference type="Gene3D" id="1.10.357.10">
    <property type="entry name" value="Tetracycline Repressor, domain 2"/>
    <property type="match status" value="1"/>
</dbReference>
<dbReference type="Proteomes" id="UP000277256">
    <property type="component" value="Unassembled WGS sequence"/>
</dbReference>
<feature type="DNA-binding region" description="H-T-H motif" evidence="2">
    <location>
        <begin position="26"/>
        <end position="45"/>
    </location>
</feature>
<sequence length="194" mass="21234">MPTASKERWLDEGLTLLAESGVKAVTIDALSERLGLSKGSFYHHFKGMAGYHAALLDHFEQRETQAFIDLVESLPVHDGAVKLRALIDASVADEVSVAVEPRMRIWASHDEAARSCIARVDAKRLDYLRRQCRAIADTDRADETARLIYLVGVGSMHLVPPIPVPDQVRMCDMLISDLEAAAGRAARRAEGGAS</sequence>
<dbReference type="InterPro" id="IPR009057">
    <property type="entry name" value="Homeodomain-like_sf"/>
</dbReference>
<dbReference type="OrthoDB" id="3218408at2"/>
<evidence type="ECO:0000256" key="1">
    <source>
        <dbReference type="ARBA" id="ARBA00023125"/>
    </source>
</evidence>